<dbReference type="RefSeq" id="WP_059757041.1">
    <property type="nucleotide sequence ID" value="NZ_LOXM01000236.1"/>
</dbReference>
<dbReference type="OrthoDB" id="9908549at2"/>
<protein>
    <submittedName>
        <fullName evidence="1">Uncharacterized protein</fullName>
    </submittedName>
</protein>
<reference evidence="1 2" key="1">
    <citation type="submission" date="2015-11" db="EMBL/GenBank/DDBJ databases">
        <title>Expanding the genomic diversity of Burkholderia species for the development of highly accurate diagnostics.</title>
        <authorList>
            <person name="Sahl J."/>
            <person name="Keim P."/>
            <person name="Wagner D."/>
        </authorList>
    </citation>
    <scope>NUCLEOTIDE SEQUENCE [LARGE SCALE GENOMIC DNA]</scope>
    <source>
        <strain evidence="1 2">MSMB2036</strain>
    </source>
</reference>
<organism evidence="1 2">
    <name type="scientific">Burkholderia ubonensis</name>
    <dbReference type="NCBI Taxonomy" id="101571"/>
    <lineage>
        <taxon>Bacteria</taxon>
        <taxon>Pseudomonadati</taxon>
        <taxon>Pseudomonadota</taxon>
        <taxon>Betaproteobacteria</taxon>
        <taxon>Burkholderiales</taxon>
        <taxon>Burkholderiaceae</taxon>
        <taxon>Burkholderia</taxon>
        <taxon>Burkholderia cepacia complex</taxon>
    </lineage>
</organism>
<sequence>MTLKIVSLKVDPVMKDQAVVVLSSLGVSFSEFMRMALIHLIERGELPFDRVDSGVRVGRQKIEQSVAN</sequence>
<dbReference type="InterPro" id="IPR007337">
    <property type="entry name" value="RelB/DinJ"/>
</dbReference>
<dbReference type="Proteomes" id="UP000064029">
    <property type="component" value="Unassembled WGS sequence"/>
</dbReference>
<dbReference type="EMBL" id="LOXM01000236">
    <property type="protein sequence ID" value="KVG57615.1"/>
    <property type="molecule type" value="Genomic_DNA"/>
</dbReference>
<name>A0A103QXZ4_9BURK</name>
<dbReference type="Gene3D" id="1.10.1220.10">
    <property type="entry name" value="Met repressor-like"/>
    <property type="match status" value="1"/>
</dbReference>
<dbReference type="Pfam" id="PF04221">
    <property type="entry name" value="RelB"/>
    <property type="match status" value="1"/>
</dbReference>
<dbReference type="AlphaFoldDB" id="A0A103QXZ4"/>
<comment type="caution">
    <text evidence="1">The sequence shown here is derived from an EMBL/GenBank/DDBJ whole genome shotgun (WGS) entry which is preliminary data.</text>
</comment>
<dbReference type="GO" id="GO:0006355">
    <property type="term" value="P:regulation of DNA-templated transcription"/>
    <property type="evidence" value="ECO:0007669"/>
    <property type="project" value="InterPro"/>
</dbReference>
<gene>
    <name evidence="1" type="ORF">WJ33_34770</name>
</gene>
<dbReference type="InterPro" id="IPR013321">
    <property type="entry name" value="Arc_rbn_hlx_hlx"/>
</dbReference>
<proteinExistence type="predicted"/>
<evidence type="ECO:0000313" key="1">
    <source>
        <dbReference type="EMBL" id="KVG57615.1"/>
    </source>
</evidence>
<evidence type="ECO:0000313" key="2">
    <source>
        <dbReference type="Proteomes" id="UP000064029"/>
    </source>
</evidence>
<accession>A0A103QXZ4</accession>